<dbReference type="InterPro" id="IPR007512">
    <property type="entry name" value="Mic10"/>
</dbReference>
<dbReference type="GeneTree" id="ENSGT00390000005732"/>
<keyword evidence="7 9" id="KW-0496">Mitochondrion</keyword>
<comment type="subcellular location">
    <subcellularLocation>
        <location evidence="2 9">Mitochondrion inner membrane</location>
        <topology evidence="2 9">Single-pass membrane protein</topology>
    </subcellularLocation>
</comment>
<evidence type="ECO:0000256" key="6">
    <source>
        <dbReference type="ARBA" id="ARBA00022989"/>
    </source>
</evidence>
<evidence type="ECO:0000313" key="11">
    <source>
        <dbReference type="Proteomes" id="UP000694402"/>
    </source>
</evidence>
<comment type="caution">
    <text evidence="9">Lacks conserved residue(s) required for the propagation of feature annotation.</text>
</comment>
<comment type="function">
    <text evidence="1 9">Component of the MICOS complex, a large protein complex of the mitochondrial inner membrane that plays crucial roles in the maintenance of crista junctions, inner membrane architecture, and formation of contact sites to the outer membrane.</text>
</comment>
<evidence type="ECO:0000256" key="8">
    <source>
        <dbReference type="ARBA" id="ARBA00023136"/>
    </source>
</evidence>
<evidence type="ECO:0000256" key="7">
    <source>
        <dbReference type="ARBA" id="ARBA00023128"/>
    </source>
</evidence>
<gene>
    <name evidence="10" type="primary">LOC112217960</name>
</gene>
<reference evidence="10" key="2">
    <citation type="submission" date="2025-08" db="UniProtKB">
        <authorList>
            <consortium name="Ensembl"/>
        </authorList>
    </citation>
    <scope>IDENTIFICATION</scope>
</reference>
<dbReference type="GO" id="GO:0061617">
    <property type="term" value="C:MICOS complex"/>
    <property type="evidence" value="ECO:0007669"/>
    <property type="project" value="UniProtKB-UniRule"/>
</dbReference>
<protein>
    <recommendedName>
        <fullName evidence="9">MICOS complex subunit MIC10</fullName>
    </recommendedName>
</protein>
<proteinExistence type="inferred from homology"/>
<evidence type="ECO:0000256" key="9">
    <source>
        <dbReference type="RuleBase" id="RU363011"/>
    </source>
</evidence>
<dbReference type="PANTHER" id="PTHR21304:SF0">
    <property type="entry name" value="MICOS COMPLEX SUBUNIT MIC10"/>
    <property type="match status" value="1"/>
</dbReference>
<feature type="transmembrane region" description="Helical" evidence="9">
    <location>
        <begin position="48"/>
        <end position="65"/>
    </location>
</feature>
<evidence type="ECO:0000256" key="4">
    <source>
        <dbReference type="ARBA" id="ARBA00022692"/>
    </source>
</evidence>
<keyword evidence="8 9" id="KW-0472">Membrane</keyword>
<sequence>MNNVWLTGAVYQLWGQRSCCPSPYLTSLEQTNFQAHQGIPYLCALPQYLIIGCAADLFFCFYSSVERFLHLLSPPFFSFSLSRCLSLATGLGVGIVFSVLFFKRRTWPVAFGSGVGLGMGYSNCQQDFRSPYQLHGHRVKEQ</sequence>
<reference evidence="10" key="3">
    <citation type="submission" date="2025-09" db="UniProtKB">
        <authorList>
            <consortium name="Ensembl"/>
        </authorList>
    </citation>
    <scope>IDENTIFICATION</scope>
</reference>
<dbReference type="PANTHER" id="PTHR21304">
    <property type="entry name" value="MICOS COMPLEX SUBUNIT MIC10"/>
    <property type="match status" value="1"/>
</dbReference>
<keyword evidence="4 9" id="KW-0812">Transmembrane</keyword>
<name>A0AAZ3R2R5_ONCTS</name>
<evidence type="ECO:0000256" key="5">
    <source>
        <dbReference type="ARBA" id="ARBA00022792"/>
    </source>
</evidence>
<keyword evidence="6 9" id="KW-1133">Transmembrane helix</keyword>
<evidence type="ECO:0000256" key="3">
    <source>
        <dbReference type="ARBA" id="ARBA00006792"/>
    </source>
</evidence>
<evidence type="ECO:0000256" key="1">
    <source>
        <dbReference type="ARBA" id="ARBA00002689"/>
    </source>
</evidence>
<evidence type="ECO:0000256" key="2">
    <source>
        <dbReference type="ARBA" id="ARBA00004434"/>
    </source>
</evidence>
<dbReference type="AlphaFoldDB" id="A0AAZ3R2R5"/>
<reference evidence="11" key="1">
    <citation type="journal article" date="2018" name="PLoS ONE">
        <title>Chinook salmon (Oncorhynchus tshawytscha) genome and transcriptome.</title>
        <authorList>
            <person name="Christensen K.A."/>
            <person name="Leong J.S."/>
            <person name="Sakhrani D."/>
            <person name="Biagi C.A."/>
            <person name="Minkley D.R."/>
            <person name="Withler R.E."/>
            <person name="Rondeau E.B."/>
            <person name="Koop B.F."/>
            <person name="Devlin R.H."/>
        </authorList>
    </citation>
    <scope>NUCLEOTIDE SEQUENCE [LARGE SCALE GENOMIC DNA]</scope>
</reference>
<comment type="similarity">
    <text evidence="3 9">Belongs to the MICOS complex subunit Mic10 family.</text>
</comment>
<organism evidence="10 11">
    <name type="scientific">Oncorhynchus tshawytscha</name>
    <name type="common">Chinook salmon</name>
    <name type="synonym">Salmo tshawytscha</name>
    <dbReference type="NCBI Taxonomy" id="74940"/>
    <lineage>
        <taxon>Eukaryota</taxon>
        <taxon>Metazoa</taxon>
        <taxon>Chordata</taxon>
        <taxon>Craniata</taxon>
        <taxon>Vertebrata</taxon>
        <taxon>Euteleostomi</taxon>
        <taxon>Actinopterygii</taxon>
        <taxon>Neopterygii</taxon>
        <taxon>Teleostei</taxon>
        <taxon>Protacanthopterygii</taxon>
        <taxon>Salmoniformes</taxon>
        <taxon>Salmonidae</taxon>
        <taxon>Salmoninae</taxon>
        <taxon>Oncorhynchus</taxon>
    </lineage>
</organism>
<comment type="subunit">
    <text evidence="9">Component of the mitochondrial contact site and cristae organizing system (MICOS) complex.</text>
</comment>
<evidence type="ECO:0000313" key="10">
    <source>
        <dbReference type="Ensembl" id="ENSOTSP00005135213.1"/>
    </source>
</evidence>
<dbReference type="Proteomes" id="UP000694402">
    <property type="component" value="Unassembled WGS sequence"/>
</dbReference>
<accession>A0AAZ3R2R5</accession>
<keyword evidence="5 9" id="KW-0999">Mitochondrion inner membrane</keyword>
<dbReference type="Pfam" id="PF04418">
    <property type="entry name" value="DUF543"/>
    <property type="match status" value="1"/>
</dbReference>
<dbReference type="Ensembl" id="ENSOTST00005141871.1">
    <property type="protein sequence ID" value="ENSOTSP00005135213.1"/>
    <property type="gene ID" value="ENSOTSG00005010159.2"/>
</dbReference>
<keyword evidence="11" id="KW-1185">Reference proteome</keyword>
<feature type="transmembrane region" description="Helical" evidence="9">
    <location>
        <begin position="85"/>
        <end position="102"/>
    </location>
</feature>